<dbReference type="SMART" id="SM00448">
    <property type="entry name" value="REC"/>
    <property type="match status" value="1"/>
</dbReference>
<evidence type="ECO:0000256" key="4">
    <source>
        <dbReference type="ARBA" id="ARBA00023125"/>
    </source>
</evidence>
<dbReference type="InterPro" id="IPR011006">
    <property type="entry name" value="CheY-like_superfamily"/>
</dbReference>
<sequence length="244" mass="26602">MPDADILLLEDEEGVADLVTETLEADGLTVMVAGNCADFQSCVEDRMFDLYILDILLPDGSGFDVARDVRRSDPRAGIIMLSGKAAEVDTVLGLELGADDYVPKPFRGRELLARVRSLLRRLGPSPDLAGSDDNRGVPLPGGWTMDPALRRVLDRDGADAGLTPTEYDVLRILRTHAGIPLSRDRLIELLKGTEWSANDRFMDGVISRLRRKLGEAGRAIRTIKKVGYVYASAAPDRVAGNDRG</sequence>
<dbReference type="CDD" id="cd00383">
    <property type="entry name" value="trans_reg_C"/>
    <property type="match status" value="1"/>
</dbReference>
<dbReference type="SMART" id="SM00862">
    <property type="entry name" value="Trans_reg_C"/>
    <property type="match status" value="1"/>
</dbReference>
<feature type="domain" description="Response regulatory" evidence="8">
    <location>
        <begin position="5"/>
        <end position="119"/>
    </location>
</feature>
<evidence type="ECO:0000256" key="1">
    <source>
        <dbReference type="ARBA" id="ARBA00022553"/>
    </source>
</evidence>
<dbReference type="AlphaFoldDB" id="A0A1M6AF28"/>
<dbReference type="InterPro" id="IPR016032">
    <property type="entry name" value="Sig_transdc_resp-reg_C-effctor"/>
</dbReference>
<evidence type="ECO:0000256" key="3">
    <source>
        <dbReference type="ARBA" id="ARBA00023015"/>
    </source>
</evidence>
<dbReference type="STRING" id="1447782.SAMN05444417_0389"/>
<evidence type="ECO:0000313" key="10">
    <source>
        <dbReference type="EMBL" id="SHI34813.1"/>
    </source>
</evidence>
<dbReference type="GO" id="GO:0000156">
    <property type="term" value="F:phosphorelay response regulator activity"/>
    <property type="evidence" value="ECO:0007669"/>
    <property type="project" value="TreeGrafter"/>
</dbReference>
<dbReference type="GO" id="GO:0000976">
    <property type="term" value="F:transcription cis-regulatory region binding"/>
    <property type="evidence" value="ECO:0007669"/>
    <property type="project" value="TreeGrafter"/>
</dbReference>
<dbReference type="InterPro" id="IPR039420">
    <property type="entry name" value="WalR-like"/>
</dbReference>
<keyword evidence="11" id="KW-1185">Reference proteome</keyword>
<proteinExistence type="predicted"/>
<evidence type="ECO:0000256" key="6">
    <source>
        <dbReference type="PROSITE-ProRule" id="PRU00169"/>
    </source>
</evidence>
<dbReference type="SUPFAM" id="SSF46894">
    <property type="entry name" value="C-terminal effector domain of the bipartite response regulators"/>
    <property type="match status" value="1"/>
</dbReference>
<evidence type="ECO:0000256" key="2">
    <source>
        <dbReference type="ARBA" id="ARBA00023012"/>
    </source>
</evidence>
<evidence type="ECO:0000256" key="5">
    <source>
        <dbReference type="ARBA" id="ARBA00023163"/>
    </source>
</evidence>
<feature type="domain" description="OmpR/PhoB-type" evidence="9">
    <location>
        <begin position="135"/>
        <end position="232"/>
    </location>
</feature>
<accession>A0A1M6AF28</accession>
<keyword evidence="2" id="KW-0902">Two-component regulatory system</keyword>
<keyword evidence="5" id="KW-0804">Transcription</keyword>
<keyword evidence="4 7" id="KW-0238">DNA-binding</keyword>
<dbReference type="InterPro" id="IPR001789">
    <property type="entry name" value="Sig_transdc_resp-reg_receiver"/>
</dbReference>
<evidence type="ECO:0000256" key="7">
    <source>
        <dbReference type="PROSITE-ProRule" id="PRU01091"/>
    </source>
</evidence>
<evidence type="ECO:0000259" key="8">
    <source>
        <dbReference type="PROSITE" id="PS50110"/>
    </source>
</evidence>
<dbReference type="GO" id="GO:0032993">
    <property type="term" value="C:protein-DNA complex"/>
    <property type="evidence" value="ECO:0007669"/>
    <property type="project" value="TreeGrafter"/>
</dbReference>
<dbReference type="RefSeq" id="WP_073326047.1">
    <property type="nucleotide sequence ID" value="NZ_FQYO01000001.1"/>
</dbReference>
<reference evidence="10 11" key="1">
    <citation type="submission" date="2016-11" db="EMBL/GenBank/DDBJ databases">
        <authorList>
            <person name="Jaros S."/>
            <person name="Januszkiewicz K."/>
            <person name="Wedrychowicz H."/>
        </authorList>
    </citation>
    <scope>NUCLEOTIDE SEQUENCE [LARGE SCALE GENOMIC DNA]</scope>
    <source>
        <strain evidence="10 11">DSM 100565</strain>
    </source>
</reference>
<feature type="modified residue" description="4-aspartylphosphate" evidence="6">
    <location>
        <position position="54"/>
    </location>
</feature>
<dbReference type="PROSITE" id="PS51755">
    <property type="entry name" value="OMPR_PHOB"/>
    <property type="match status" value="1"/>
</dbReference>
<dbReference type="PANTHER" id="PTHR48111:SF4">
    <property type="entry name" value="DNA-BINDING DUAL TRANSCRIPTIONAL REGULATOR OMPR"/>
    <property type="match status" value="1"/>
</dbReference>
<keyword evidence="3" id="KW-0805">Transcription regulation</keyword>
<evidence type="ECO:0000313" key="11">
    <source>
        <dbReference type="Proteomes" id="UP000184292"/>
    </source>
</evidence>
<evidence type="ECO:0000259" key="9">
    <source>
        <dbReference type="PROSITE" id="PS51755"/>
    </source>
</evidence>
<dbReference type="PANTHER" id="PTHR48111">
    <property type="entry name" value="REGULATOR OF RPOS"/>
    <property type="match status" value="1"/>
</dbReference>
<feature type="DNA-binding region" description="OmpR/PhoB-type" evidence="7">
    <location>
        <begin position="135"/>
        <end position="232"/>
    </location>
</feature>
<dbReference type="GO" id="GO:0005829">
    <property type="term" value="C:cytosol"/>
    <property type="evidence" value="ECO:0007669"/>
    <property type="project" value="TreeGrafter"/>
</dbReference>
<dbReference type="Pfam" id="PF00486">
    <property type="entry name" value="Trans_reg_C"/>
    <property type="match status" value="1"/>
</dbReference>
<name>A0A1M6AF28_9RHOB</name>
<dbReference type="Gene3D" id="3.40.50.2300">
    <property type="match status" value="1"/>
</dbReference>
<protein>
    <submittedName>
        <fullName evidence="10">Two component transcriptional regulator, winged helix family</fullName>
    </submittedName>
</protein>
<keyword evidence="1 6" id="KW-0597">Phosphoprotein</keyword>
<dbReference type="OrthoDB" id="9802426at2"/>
<dbReference type="Pfam" id="PF00072">
    <property type="entry name" value="Response_reg"/>
    <property type="match status" value="1"/>
</dbReference>
<gene>
    <name evidence="10" type="ORF">SAMN05444417_0389</name>
</gene>
<dbReference type="PROSITE" id="PS50110">
    <property type="entry name" value="RESPONSE_REGULATORY"/>
    <property type="match status" value="1"/>
</dbReference>
<dbReference type="Gene3D" id="6.10.250.690">
    <property type="match status" value="1"/>
</dbReference>
<dbReference type="InterPro" id="IPR001867">
    <property type="entry name" value="OmpR/PhoB-type_DNA-bd"/>
</dbReference>
<dbReference type="InterPro" id="IPR036388">
    <property type="entry name" value="WH-like_DNA-bd_sf"/>
</dbReference>
<organism evidence="10 11">
    <name type="scientific">Wenxinia saemankumensis</name>
    <dbReference type="NCBI Taxonomy" id="1447782"/>
    <lineage>
        <taxon>Bacteria</taxon>
        <taxon>Pseudomonadati</taxon>
        <taxon>Pseudomonadota</taxon>
        <taxon>Alphaproteobacteria</taxon>
        <taxon>Rhodobacterales</taxon>
        <taxon>Roseobacteraceae</taxon>
        <taxon>Wenxinia</taxon>
    </lineage>
</organism>
<dbReference type="SUPFAM" id="SSF52172">
    <property type="entry name" value="CheY-like"/>
    <property type="match status" value="1"/>
</dbReference>
<dbReference type="Proteomes" id="UP000184292">
    <property type="component" value="Unassembled WGS sequence"/>
</dbReference>
<dbReference type="GO" id="GO:0006355">
    <property type="term" value="P:regulation of DNA-templated transcription"/>
    <property type="evidence" value="ECO:0007669"/>
    <property type="project" value="InterPro"/>
</dbReference>
<dbReference type="Gene3D" id="1.10.10.10">
    <property type="entry name" value="Winged helix-like DNA-binding domain superfamily/Winged helix DNA-binding domain"/>
    <property type="match status" value="1"/>
</dbReference>
<dbReference type="EMBL" id="FQYO01000001">
    <property type="protein sequence ID" value="SHI34813.1"/>
    <property type="molecule type" value="Genomic_DNA"/>
</dbReference>